<evidence type="ECO:0000313" key="2">
    <source>
        <dbReference type="EMBL" id="GAA4638815.1"/>
    </source>
</evidence>
<dbReference type="RefSeq" id="WP_345442377.1">
    <property type="nucleotide sequence ID" value="NZ_BAABHK010000024.1"/>
</dbReference>
<proteinExistence type="predicted"/>
<evidence type="ECO:0000313" key="3">
    <source>
        <dbReference type="Proteomes" id="UP001501442"/>
    </source>
</evidence>
<dbReference type="PANTHER" id="PTHR48050">
    <property type="entry name" value="STEROL 3-BETA-GLUCOSYLTRANSFERASE"/>
    <property type="match status" value="1"/>
</dbReference>
<dbReference type="PANTHER" id="PTHR48050:SF13">
    <property type="entry name" value="STEROL 3-BETA-GLUCOSYLTRANSFERASE UGT80A2"/>
    <property type="match status" value="1"/>
</dbReference>
<feature type="domain" description="Erythromycin biosynthesis protein CIII-like C-terminal" evidence="1">
    <location>
        <begin position="305"/>
        <end position="421"/>
    </location>
</feature>
<protein>
    <submittedName>
        <fullName evidence="2">Glycosyltransferase</fullName>
    </submittedName>
</protein>
<comment type="caution">
    <text evidence="2">The sequence shown here is derived from an EMBL/GenBank/DDBJ whole genome shotgun (WGS) entry which is preliminary data.</text>
</comment>
<dbReference type="Gene3D" id="3.40.50.2000">
    <property type="entry name" value="Glycogen Phosphorylase B"/>
    <property type="match status" value="2"/>
</dbReference>
<accession>A0ABP8US58</accession>
<dbReference type="CDD" id="cd03784">
    <property type="entry name" value="GT1_Gtf-like"/>
    <property type="match status" value="1"/>
</dbReference>
<name>A0ABP8US58_9ACTN</name>
<dbReference type="SUPFAM" id="SSF53756">
    <property type="entry name" value="UDP-Glycosyltransferase/glycogen phosphorylase"/>
    <property type="match status" value="1"/>
</dbReference>
<dbReference type="InterPro" id="IPR002213">
    <property type="entry name" value="UDP_glucos_trans"/>
</dbReference>
<keyword evidence="3" id="KW-1185">Reference proteome</keyword>
<dbReference type="EMBL" id="BAABHK010000024">
    <property type="protein sequence ID" value="GAA4638815.1"/>
    <property type="molecule type" value="Genomic_DNA"/>
</dbReference>
<organism evidence="2 3">
    <name type="scientific">Actinoallomurus vinaceus</name>
    <dbReference type="NCBI Taxonomy" id="1080074"/>
    <lineage>
        <taxon>Bacteria</taxon>
        <taxon>Bacillati</taxon>
        <taxon>Actinomycetota</taxon>
        <taxon>Actinomycetes</taxon>
        <taxon>Streptosporangiales</taxon>
        <taxon>Thermomonosporaceae</taxon>
        <taxon>Actinoallomurus</taxon>
    </lineage>
</organism>
<dbReference type="InterPro" id="IPR050426">
    <property type="entry name" value="Glycosyltransferase_28"/>
</dbReference>
<dbReference type="Proteomes" id="UP001501442">
    <property type="component" value="Unassembled WGS sequence"/>
</dbReference>
<dbReference type="InterPro" id="IPR010610">
    <property type="entry name" value="EryCIII-like_C"/>
</dbReference>
<sequence>MARILISTMPETGHVYPALPIAAALTGRGHEVRWHTGPEFTEPVRRTGATWVPMRHAPRFEELMAKPDPRRGWAAVEGALRRLFVAPALGQLRDYQEILEDFPADVVLNESTAGLGPMLLHDLGGPPWARLGVSPLPSLPDSAIPPLSSPELFSDSPRVAPYSDDPKVREHYRALNRETAHVHLRGVTDALNELRATLGLAPVERAGWELTISPYLQVQTGTAAFEYPRDELPPQVRYVGPLLPPAPSAFTPPEWWDEVTAADRPVVHVTQGTVATDPAGLVVPTLRALADEKVLVVVTGPGVEGPLPENARYVPMIPYPFLLPHVDVMVTNGGIGGVLAALAHGVPMVAGGRTEDKPAICARIAYTGVGIDLRSARPDPDQVGAAVRTVLADPSYRRRAGEIRTDFARHDPPEEAAALLECLAVTHRPFA</sequence>
<reference evidence="3" key="1">
    <citation type="journal article" date="2019" name="Int. J. Syst. Evol. Microbiol.">
        <title>The Global Catalogue of Microorganisms (GCM) 10K type strain sequencing project: providing services to taxonomists for standard genome sequencing and annotation.</title>
        <authorList>
            <consortium name="The Broad Institute Genomics Platform"/>
            <consortium name="The Broad Institute Genome Sequencing Center for Infectious Disease"/>
            <person name="Wu L."/>
            <person name="Ma J."/>
        </authorList>
    </citation>
    <scope>NUCLEOTIDE SEQUENCE [LARGE SCALE GENOMIC DNA]</scope>
    <source>
        <strain evidence="3">JCM 17939</strain>
    </source>
</reference>
<gene>
    <name evidence="2" type="ORF">GCM10023196_098040</name>
</gene>
<evidence type="ECO:0000259" key="1">
    <source>
        <dbReference type="Pfam" id="PF06722"/>
    </source>
</evidence>
<dbReference type="Pfam" id="PF06722">
    <property type="entry name" value="EryCIII-like_C"/>
    <property type="match status" value="1"/>
</dbReference>